<feature type="compositionally biased region" description="Basic residues" evidence="1">
    <location>
        <begin position="19"/>
        <end position="29"/>
    </location>
</feature>
<dbReference type="PROSITE" id="PS51186">
    <property type="entry name" value="GNAT"/>
    <property type="match status" value="1"/>
</dbReference>
<dbReference type="CDD" id="cd04301">
    <property type="entry name" value="NAT_SF"/>
    <property type="match status" value="1"/>
</dbReference>
<dbReference type="Gene3D" id="3.40.630.30">
    <property type="match status" value="1"/>
</dbReference>
<name>A0ABN5WF71_9SPHN</name>
<dbReference type="Pfam" id="PF13508">
    <property type="entry name" value="Acetyltransf_7"/>
    <property type="match status" value="1"/>
</dbReference>
<proteinExistence type="predicted"/>
<feature type="compositionally biased region" description="Polar residues" evidence="1">
    <location>
        <begin position="124"/>
        <end position="134"/>
    </location>
</feature>
<dbReference type="InterPro" id="IPR000182">
    <property type="entry name" value="GNAT_dom"/>
</dbReference>
<keyword evidence="4" id="KW-1185">Reference proteome</keyword>
<evidence type="ECO:0000313" key="4">
    <source>
        <dbReference type="Proteomes" id="UP001059971"/>
    </source>
</evidence>
<dbReference type="Proteomes" id="UP001059971">
    <property type="component" value="Chromosome 1"/>
</dbReference>
<gene>
    <name evidence="3" type="ORF">SBA_ch1_31640</name>
</gene>
<dbReference type="EMBL" id="AP018817">
    <property type="protein sequence ID" value="BBF70964.1"/>
    <property type="molecule type" value="Genomic_DNA"/>
</dbReference>
<dbReference type="RefSeq" id="WP_261935129.1">
    <property type="nucleotide sequence ID" value="NZ_AP018817.1"/>
</dbReference>
<evidence type="ECO:0000259" key="2">
    <source>
        <dbReference type="PROSITE" id="PS51186"/>
    </source>
</evidence>
<reference evidence="3" key="1">
    <citation type="submission" date="2018-07" db="EMBL/GenBank/DDBJ databases">
        <title>Complete genome sequence of Sphingomonas bisphenolicum strain AO1, a bisphenol A degradative bacterium isolated from Japanese farm field.</title>
        <authorList>
            <person name="Murakami M."/>
            <person name="Koh M."/>
            <person name="Koba S."/>
            <person name="Matsumura Y."/>
        </authorList>
    </citation>
    <scope>NUCLEOTIDE SEQUENCE</scope>
    <source>
        <strain evidence="3">AO1</strain>
    </source>
</reference>
<evidence type="ECO:0000256" key="1">
    <source>
        <dbReference type="SAM" id="MobiDB-lite"/>
    </source>
</evidence>
<sequence>MPDETIDQRLREMAEHRGFKLVKSRRRKPGSGDYGKFGLTQADGKPLLGIGEAGLTASASDIEAYLRKGSVSTWKASAETVPARAASKPDRSMGQDDDVENAPVIRPRRRNAAIRKSDFGGATSGRQAAQSTGEQKTDVEQRSRSSKSGGGRSQMEARPNVRAKTDALSPPPPAPAPKLDIRFVRPGDAAGLAKLLRQLAHVDIDEPGIARNLQGARKAKGGMVVAELGMLVGCCAWALVPTIQYGLIGRITMILVDEDHRRHGIAADLFKAASGALRKAGCARVEAMSDIEIRNAHGFFRTLQFEQTSYRFARDLDVDG</sequence>
<feature type="domain" description="N-acetyltransferase" evidence="2">
    <location>
        <begin position="179"/>
        <end position="317"/>
    </location>
</feature>
<dbReference type="InterPro" id="IPR016181">
    <property type="entry name" value="Acyl_CoA_acyltransferase"/>
</dbReference>
<organism evidence="3 4">
    <name type="scientific">Sphingomonas bisphenolicum</name>
    <dbReference type="NCBI Taxonomy" id="296544"/>
    <lineage>
        <taxon>Bacteria</taxon>
        <taxon>Pseudomonadati</taxon>
        <taxon>Pseudomonadota</taxon>
        <taxon>Alphaproteobacteria</taxon>
        <taxon>Sphingomonadales</taxon>
        <taxon>Sphingomonadaceae</taxon>
        <taxon>Sphingomonas</taxon>
    </lineage>
</organism>
<evidence type="ECO:0000313" key="3">
    <source>
        <dbReference type="EMBL" id="BBF70964.1"/>
    </source>
</evidence>
<feature type="region of interest" description="Disordered" evidence="1">
    <location>
        <begin position="71"/>
        <end position="181"/>
    </location>
</feature>
<dbReference type="SUPFAM" id="SSF55729">
    <property type="entry name" value="Acyl-CoA N-acyltransferases (Nat)"/>
    <property type="match status" value="1"/>
</dbReference>
<accession>A0ABN5WF71</accession>
<protein>
    <recommendedName>
        <fullName evidence="2">N-acetyltransferase domain-containing protein</fullName>
    </recommendedName>
</protein>
<feature type="region of interest" description="Disordered" evidence="1">
    <location>
        <begin position="17"/>
        <end position="45"/>
    </location>
</feature>